<dbReference type="InterPro" id="IPR005554">
    <property type="entry name" value="NOL6/Upt22"/>
</dbReference>
<dbReference type="Pfam" id="PF17406">
    <property type="entry name" value="Nrap_D5"/>
    <property type="match status" value="1"/>
</dbReference>
<evidence type="ECO:0000259" key="2">
    <source>
        <dbReference type="Pfam" id="PF17406"/>
    </source>
</evidence>
<dbReference type="GO" id="GO:0003723">
    <property type="term" value="F:RNA binding"/>
    <property type="evidence" value="ECO:0007669"/>
    <property type="project" value="UniProtKB-KW"/>
</dbReference>
<dbReference type="PANTHER" id="PTHR17972:SF0">
    <property type="entry name" value="NUCLEOLAR PROTEIN 6"/>
    <property type="match status" value="1"/>
</dbReference>
<dbReference type="GO" id="GO:0006364">
    <property type="term" value="P:rRNA processing"/>
    <property type="evidence" value="ECO:0007669"/>
    <property type="project" value="TreeGrafter"/>
</dbReference>
<proteinExistence type="inferred from homology"/>
<gene>
    <name evidence="3" type="ORF">NSCI0253_LOCUS18536</name>
</gene>
<dbReference type="GO" id="GO:0006409">
    <property type="term" value="P:tRNA export from nucleus"/>
    <property type="evidence" value="ECO:0007669"/>
    <property type="project" value="TreeGrafter"/>
</dbReference>
<dbReference type="InterPro" id="IPR035370">
    <property type="entry name" value="Nrap_D5"/>
</dbReference>
<dbReference type="GO" id="GO:0032545">
    <property type="term" value="C:CURI complex"/>
    <property type="evidence" value="ECO:0007669"/>
    <property type="project" value="TreeGrafter"/>
</dbReference>
<keyword evidence="1" id="KW-0694">RNA-binding</keyword>
<protein>
    <recommendedName>
        <fullName evidence="2">Nrap protein domain-containing protein</fullName>
    </recommendedName>
</protein>
<dbReference type="EMBL" id="HBFQ01026256">
    <property type="protein sequence ID" value="CAD8844186.1"/>
    <property type="molecule type" value="Transcribed_RNA"/>
</dbReference>
<comment type="similarity">
    <text evidence="1">Belongs to the NRAP family.</text>
</comment>
<accession>A0A7S1A6F7</accession>
<dbReference type="GO" id="GO:0034456">
    <property type="term" value="C:UTP-C complex"/>
    <property type="evidence" value="ECO:0007669"/>
    <property type="project" value="TreeGrafter"/>
</dbReference>
<dbReference type="PANTHER" id="PTHR17972">
    <property type="entry name" value="NUCLEOLAR RNA-ASSOCIATED PROTEIN"/>
    <property type="match status" value="1"/>
</dbReference>
<dbReference type="AlphaFoldDB" id="A0A7S1A6F7"/>
<comment type="subcellular location">
    <subcellularLocation>
        <location evidence="1">Nucleus</location>
        <location evidence="1">Nucleolus</location>
    </subcellularLocation>
</comment>
<evidence type="ECO:0000256" key="1">
    <source>
        <dbReference type="RuleBase" id="RU364032"/>
    </source>
</evidence>
<feature type="domain" description="Nrap protein" evidence="2">
    <location>
        <begin position="9"/>
        <end position="123"/>
    </location>
</feature>
<sequence>MASQMFSGYDEFVEHLASAVFLPSAAPTSSHAGFTHMCRLLATFDWRSEPLIVDFDGKISDAEKLRMRQSFEARAEEGEHRSTGVSFWITSRFDPHARLLPTPLGVAATWLQQRAVFALDVCHRHLLGLSSGWKDLFAVDMSFFDMVIKCGRRDGVKEDAALEATSQIVVRKLRTHLNPVCLVFCNAQNHTIALKWRPHAFLPQPTSVLVGAVPHLLLSRDEASQMCVPDILYLTSAVASLTEGLATEVTIVSA</sequence>
<name>A0A7S1A6F7_NOCSC</name>
<organism evidence="3">
    <name type="scientific">Noctiluca scintillans</name>
    <name type="common">Sea sparkle</name>
    <name type="synonym">Red tide dinoflagellate</name>
    <dbReference type="NCBI Taxonomy" id="2966"/>
    <lineage>
        <taxon>Eukaryota</taxon>
        <taxon>Sar</taxon>
        <taxon>Alveolata</taxon>
        <taxon>Dinophyceae</taxon>
        <taxon>Noctilucales</taxon>
        <taxon>Noctilucaceae</taxon>
        <taxon>Noctiluca</taxon>
    </lineage>
</organism>
<dbReference type="GO" id="GO:0032040">
    <property type="term" value="C:small-subunit processome"/>
    <property type="evidence" value="ECO:0007669"/>
    <property type="project" value="TreeGrafter"/>
</dbReference>
<evidence type="ECO:0000313" key="3">
    <source>
        <dbReference type="EMBL" id="CAD8844186.1"/>
    </source>
</evidence>
<reference evidence="3" key="1">
    <citation type="submission" date="2021-01" db="EMBL/GenBank/DDBJ databases">
        <authorList>
            <person name="Corre E."/>
            <person name="Pelletier E."/>
            <person name="Niang G."/>
            <person name="Scheremetjew M."/>
            <person name="Finn R."/>
            <person name="Kale V."/>
            <person name="Holt S."/>
            <person name="Cochrane G."/>
            <person name="Meng A."/>
            <person name="Brown T."/>
            <person name="Cohen L."/>
        </authorList>
    </citation>
    <scope>NUCLEOTIDE SEQUENCE</scope>
</reference>
<keyword evidence="1" id="KW-0539">Nucleus</keyword>